<evidence type="ECO:0000313" key="3">
    <source>
        <dbReference type="Proteomes" id="UP000623681"/>
    </source>
</evidence>
<keyword evidence="1" id="KW-0472">Membrane</keyword>
<protein>
    <submittedName>
        <fullName evidence="2">Uncharacterized protein</fullName>
    </submittedName>
</protein>
<dbReference type="Proteomes" id="UP000623681">
    <property type="component" value="Unassembled WGS sequence"/>
</dbReference>
<name>A0A937FFN4_9CLOT</name>
<accession>A0A937FFN4</accession>
<evidence type="ECO:0000313" key="2">
    <source>
        <dbReference type="EMBL" id="MBL4931027.1"/>
    </source>
</evidence>
<sequence>MERSIIIKFIIFLILSLGQSFLININLPESKIRKSQISINHNSALNILGKYKDIIILKETKAKDRINFEVSYLGTEEELLKILNEFNSNKFIQGINNLKIEKINEKWNMSAFVEFSSYIEYTYNR</sequence>
<keyword evidence="1" id="KW-0812">Transmembrane</keyword>
<gene>
    <name evidence="2" type="ORF">JK634_04355</name>
</gene>
<feature type="transmembrane region" description="Helical" evidence="1">
    <location>
        <begin position="6"/>
        <end position="27"/>
    </location>
</feature>
<keyword evidence="1" id="KW-1133">Transmembrane helix</keyword>
<dbReference type="RefSeq" id="WP_202766401.1">
    <property type="nucleotide sequence ID" value="NZ_JAESWA010000017.1"/>
</dbReference>
<dbReference type="AlphaFoldDB" id="A0A937FFN4"/>
<comment type="caution">
    <text evidence="2">The sequence shown here is derived from an EMBL/GenBank/DDBJ whole genome shotgun (WGS) entry which is preliminary data.</text>
</comment>
<dbReference type="EMBL" id="JAESWA010000017">
    <property type="protein sequence ID" value="MBL4931027.1"/>
    <property type="molecule type" value="Genomic_DNA"/>
</dbReference>
<keyword evidence="3" id="KW-1185">Reference proteome</keyword>
<evidence type="ECO:0000256" key="1">
    <source>
        <dbReference type="SAM" id="Phobius"/>
    </source>
</evidence>
<proteinExistence type="predicted"/>
<reference evidence="2" key="1">
    <citation type="submission" date="2021-01" db="EMBL/GenBank/DDBJ databases">
        <title>Genome public.</title>
        <authorList>
            <person name="Liu C."/>
            <person name="Sun Q."/>
        </authorList>
    </citation>
    <scope>NUCLEOTIDE SEQUENCE</scope>
    <source>
        <strain evidence="2">YIM B02565</strain>
    </source>
</reference>
<organism evidence="2 3">
    <name type="scientific">Clostridium paridis</name>
    <dbReference type="NCBI Taxonomy" id="2803863"/>
    <lineage>
        <taxon>Bacteria</taxon>
        <taxon>Bacillati</taxon>
        <taxon>Bacillota</taxon>
        <taxon>Clostridia</taxon>
        <taxon>Eubacteriales</taxon>
        <taxon>Clostridiaceae</taxon>
        <taxon>Clostridium</taxon>
    </lineage>
</organism>